<keyword evidence="2" id="KW-1185">Reference proteome</keyword>
<organism evidence="1">
    <name type="scientific">Mytilinidion resinicola</name>
    <dbReference type="NCBI Taxonomy" id="574789"/>
    <lineage>
        <taxon>Eukaryota</taxon>
        <taxon>Fungi</taxon>
        <taxon>Dikarya</taxon>
        <taxon>Ascomycota</taxon>
        <taxon>Pezizomycotina</taxon>
        <taxon>Dothideomycetes</taxon>
        <taxon>Pleosporomycetidae</taxon>
        <taxon>Mytilinidiales</taxon>
        <taxon>Mytilinidiaceae</taxon>
        <taxon>Mytilinidion</taxon>
    </lineage>
</organism>
<proteinExistence type="predicted"/>
<dbReference type="GeneID" id="54454236"/>
<dbReference type="Proteomes" id="UP000504636">
    <property type="component" value="Unplaced"/>
</dbReference>
<reference evidence="1 3" key="1">
    <citation type="journal article" date="2020" name="Stud. Mycol.">
        <title>101 Dothideomycetes genomes: a test case for predicting lifestyles and emergence of pathogens.</title>
        <authorList>
            <person name="Haridas S."/>
            <person name="Albert R."/>
            <person name="Binder M."/>
            <person name="Bloem J."/>
            <person name="Labutti K."/>
            <person name="Salamov A."/>
            <person name="Andreopoulos B."/>
            <person name="Baker S."/>
            <person name="Barry K."/>
            <person name="Bills G."/>
            <person name="Bluhm B."/>
            <person name="Cannon C."/>
            <person name="Castanera R."/>
            <person name="Culley D."/>
            <person name="Daum C."/>
            <person name="Ezra D."/>
            <person name="Gonzalez J."/>
            <person name="Henrissat B."/>
            <person name="Kuo A."/>
            <person name="Liang C."/>
            <person name="Lipzen A."/>
            <person name="Lutzoni F."/>
            <person name="Magnuson J."/>
            <person name="Mondo S."/>
            <person name="Nolan M."/>
            <person name="Ohm R."/>
            <person name="Pangilinan J."/>
            <person name="Park H.-J."/>
            <person name="Ramirez L."/>
            <person name="Alfaro M."/>
            <person name="Sun H."/>
            <person name="Tritt A."/>
            <person name="Yoshinaga Y."/>
            <person name="Zwiers L.-H."/>
            <person name="Turgeon B."/>
            <person name="Goodwin S."/>
            <person name="Spatafora J."/>
            <person name="Crous P."/>
            <person name="Grigoriev I."/>
        </authorList>
    </citation>
    <scope>NUCLEOTIDE SEQUENCE</scope>
    <source>
        <strain evidence="1 3">CBS 304.34</strain>
    </source>
</reference>
<sequence>MHPDKLSYWNIWGYSGDNYGMLCDLSYAYSCGLQFMNFSVFTDRHGVEEAGFI</sequence>
<reference evidence="3" key="2">
    <citation type="submission" date="2020-04" db="EMBL/GenBank/DDBJ databases">
        <authorList>
            <consortium name="NCBI Genome Project"/>
        </authorList>
    </citation>
    <scope>NUCLEOTIDE SEQUENCE</scope>
    <source>
        <strain evidence="3">CBS 304.34</strain>
    </source>
</reference>
<gene>
    <name evidence="1 3" type="ORF">BDZ99DRAFT_211230</name>
</gene>
<dbReference type="AlphaFoldDB" id="A0A6A6Y067"/>
<dbReference type="EMBL" id="MU003726">
    <property type="protein sequence ID" value="KAF2801913.1"/>
    <property type="molecule type" value="Genomic_DNA"/>
</dbReference>
<reference evidence="3" key="3">
    <citation type="submission" date="2025-04" db="UniProtKB">
        <authorList>
            <consortium name="RefSeq"/>
        </authorList>
    </citation>
    <scope>IDENTIFICATION</scope>
    <source>
        <strain evidence="3">CBS 304.34</strain>
    </source>
</reference>
<dbReference type="RefSeq" id="XP_033568877.1">
    <property type="nucleotide sequence ID" value="XM_033713343.1"/>
</dbReference>
<evidence type="ECO:0000313" key="3">
    <source>
        <dbReference type="RefSeq" id="XP_033568877.1"/>
    </source>
</evidence>
<evidence type="ECO:0000313" key="1">
    <source>
        <dbReference type="EMBL" id="KAF2801913.1"/>
    </source>
</evidence>
<protein>
    <submittedName>
        <fullName evidence="1 3">Uncharacterized protein</fullName>
    </submittedName>
</protein>
<name>A0A6A6Y067_9PEZI</name>
<accession>A0A6A6Y067</accession>
<evidence type="ECO:0000313" key="2">
    <source>
        <dbReference type="Proteomes" id="UP000504636"/>
    </source>
</evidence>